<feature type="non-terminal residue" evidence="1">
    <location>
        <position position="38"/>
    </location>
</feature>
<accession>A0A2J8SG55</accession>
<name>A0A2J8SG55_PONAB</name>
<sequence>MKLNPQQAPLYGDCVVTVLLAEEDKVEDDVVFYLVFLG</sequence>
<gene>
    <name evidence="1" type="ORF">CR201_G0043276</name>
</gene>
<evidence type="ECO:0000313" key="1">
    <source>
        <dbReference type="EMBL" id="PNJ19749.1"/>
    </source>
</evidence>
<protein>
    <submittedName>
        <fullName evidence="1">AKAP13 isoform 26</fullName>
    </submittedName>
</protein>
<proteinExistence type="predicted"/>
<organism evidence="1">
    <name type="scientific">Pongo abelii</name>
    <name type="common">Sumatran orangutan</name>
    <name type="synonym">Pongo pygmaeus abelii</name>
    <dbReference type="NCBI Taxonomy" id="9601"/>
    <lineage>
        <taxon>Eukaryota</taxon>
        <taxon>Metazoa</taxon>
        <taxon>Chordata</taxon>
        <taxon>Craniata</taxon>
        <taxon>Vertebrata</taxon>
        <taxon>Euteleostomi</taxon>
        <taxon>Mammalia</taxon>
        <taxon>Eutheria</taxon>
        <taxon>Euarchontoglires</taxon>
        <taxon>Primates</taxon>
        <taxon>Haplorrhini</taxon>
        <taxon>Catarrhini</taxon>
        <taxon>Hominidae</taxon>
        <taxon>Pongo</taxon>
    </lineage>
</organism>
<dbReference type="AlphaFoldDB" id="A0A2J8SG55"/>
<comment type="caution">
    <text evidence="1">The sequence shown here is derived from an EMBL/GenBank/DDBJ whole genome shotgun (WGS) entry which is preliminary data.</text>
</comment>
<reference evidence="1" key="1">
    <citation type="submission" date="2017-12" db="EMBL/GenBank/DDBJ databases">
        <title>High-resolution comparative analysis of great ape genomes.</title>
        <authorList>
            <person name="Pollen A."/>
            <person name="Hastie A."/>
            <person name="Hormozdiari F."/>
            <person name="Dougherty M."/>
            <person name="Liu R."/>
            <person name="Chaisson M."/>
            <person name="Hoppe E."/>
            <person name="Hill C."/>
            <person name="Pang A."/>
            <person name="Hillier L."/>
            <person name="Baker C."/>
            <person name="Armstrong J."/>
            <person name="Shendure J."/>
            <person name="Paten B."/>
            <person name="Wilson R."/>
            <person name="Chao H."/>
            <person name="Schneider V."/>
            <person name="Ventura M."/>
            <person name="Kronenberg Z."/>
            <person name="Murali S."/>
            <person name="Gordon D."/>
            <person name="Cantsilieris S."/>
            <person name="Munson K."/>
            <person name="Nelson B."/>
            <person name="Raja A."/>
            <person name="Underwood J."/>
            <person name="Diekhans M."/>
            <person name="Fiddes I."/>
            <person name="Haussler D."/>
            <person name="Eichler E."/>
        </authorList>
    </citation>
    <scope>NUCLEOTIDE SEQUENCE [LARGE SCALE GENOMIC DNA]</scope>
    <source>
        <strain evidence="1">Susie</strain>
    </source>
</reference>
<dbReference type="EMBL" id="NDHI03003573">
    <property type="protein sequence ID" value="PNJ19749.1"/>
    <property type="molecule type" value="Genomic_DNA"/>
</dbReference>